<dbReference type="InterPro" id="IPR036369">
    <property type="entry name" value="HIPIP_sf"/>
</dbReference>
<keyword evidence="6" id="KW-0411">Iron-sulfur</keyword>
<dbReference type="EMBL" id="AP018907">
    <property type="protein sequence ID" value="BBF92408.1"/>
    <property type="molecule type" value="Genomic_DNA"/>
</dbReference>
<evidence type="ECO:0000313" key="10">
    <source>
        <dbReference type="Proteomes" id="UP000266934"/>
    </source>
</evidence>
<dbReference type="PROSITE" id="PS51373">
    <property type="entry name" value="HIPIP"/>
    <property type="match status" value="1"/>
</dbReference>
<reference evidence="9 10" key="1">
    <citation type="submission" date="2018-08" db="EMBL/GenBank/DDBJ databases">
        <title>Complete genome sequencing of Blastochloris tepida GI.</title>
        <authorList>
            <person name="Tsukatani Y."/>
            <person name="Mori H."/>
        </authorList>
    </citation>
    <scope>NUCLEOTIDE SEQUENCE [LARGE SCALE GENOMIC DNA]</scope>
    <source>
        <strain evidence="9 10">GI</strain>
    </source>
</reference>
<dbReference type="InterPro" id="IPR000170">
    <property type="entry name" value="High_potential_FeS_prot"/>
</dbReference>
<keyword evidence="3" id="KW-0479">Metal-binding</keyword>
<dbReference type="Proteomes" id="UP000266934">
    <property type="component" value="Chromosome"/>
</dbReference>
<keyword evidence="2" id="KW-0004">4Fe-4S</keyword>
<dbReference type="Gene3D" id="4.10.490.10">
    <property type="entry name" value="High potential iron-sulphur protein"/>
    <property type="match status" value="1"/>
</dbReference>
<proteinExistence type="predicted"/>
<accession>A0A348FYM5</accession>
<dbReference type="PROSITE" id="PS51318">
    <property type="entry name" value="TAT"/>
    <property type="match status" value="1"/>
</dbReference>
<dbReference type="GO" id="GO:0046872">
    <property type="term" value="F:metal ion binding"/>
    <property type="evidence" value="ECO:0007669"/>
    <property type="project" value="UniProtKB-KW"/>
</dbReference>
<feature type="domain" description="High potential iron-sulfur proteins family profile" evidence="8">
    <location>
        <begin position="37"/>
        <end position="98"/>
    </location>
</feature>
<name>A0A348FYM5_9HYPH</name>
<dbReference type="RefSeq" id="WP_174769518.1">
    <property type="nucleotide sequence ID" value="NZ_AP018907.1"/>
</dbReference>
<keyword evidence="1" id="KW-0813">Transport</keyword>
<evidence type="ECO:0000256" key="2">
    <source>
        <dbReference type="ARBA" id="ARBA00022485"/>
    </source>
</evidence>
<keyword evidence="4" id="KW-0249">Electron transport</keyword>
<keyword evidence="7" id="KW-0812">Transmembrane</keyword>
<evidence type="ECO:0000256" key="1">
    <source>
        <dbReference type="ARBA" id="ARBA00022448"/>
    </source>
</evidence>
<evidence type="ECO:0000256" key="6">
    <source>
        <dbReference type="ARBA" id="ARBA00023014"/>
    </source>
</evidence>
<sequence>MDAKITDVTTKSRRLSRRDMLVCGAYVLGAGAAIGLAATGAEAQVAKKASHKASGYQESPKGAQRCDNCRMFVAPASCQVVEGTISGSGWCRLYAKKA</sequence>
<gene>
    <name evidence="9" type="ORF">BLTE_10930</name>
</gene>
<dbReference type="GO" id="GO:0009055">
    <property type="term" value="F:electron transfer activity"/>
    <property type="evidence" value="ECO:0007669"/>
    <property type="project" value="InterPro"/>
</dbReference>
<evidence type="ECO:0000256" key="5">
    <source>
        <dbReference type="ARBA" id="ARBA00023004"/>
    </source>
</evidence>
<dbReference type="GO" id="GO:0051539">
    <property type="term" value="F:4 iron, 4 sulfur cluster binding"/>
    <property type="evidence" value="ECO:0007669"/>
    <property type="project" value="UniProtKB-KW"/>
</dbReference>
<evidence type="ECO:0000313" key="9">
    <source>
        <dbReference type="EMBL" id="BBF92408.1"/>
    </source>
</evidence>
<protein>
    <recommendedName>
        <fullName evidence="8">High potential iron-sulfur proteins family profile domain-containing protein</fullName>
    </recommendedName>
</protein>
<keyword evidence="5" id="KW-0408">Iron</keyword>
<evidence type="ECO:0000256" key="4">
    <source>
        <dbReference type="ARBA" id="ARBA00022982"/>
    </source>
</evidence>
<keyword evidence="7" id="KW-1133">Transmembrane helix</keyword>
<evidence type="ECO:0000256" key="7">
    <source>
        <dbReference type="SAM" id="Phobius"/>
    </source>
</evidence>
<dbReference type="InterPro" id="IPR006311">
    <property type="entry name" value="TAT_signal"/>
</dbReference>
<dbReference type="GO" id="GO:0019646">
    <property type="term" value="P:aerobic electron transport chain"/>
    <property type="evidence" value="ECO:0007669"/>
    <property type="project" value="InterPro"/>
</dbReference>
<dbReference type="SUPFAM" id="SSF57652">
    <property type="entry name" value="HIPIP (high potential iron protein)"/>
    <property type="match status" value="1"/>
</dbReference>
<keyword evidence="10" id="KW-1185">Reference proteome</keyword>
<keyword evidence="7" id="KW-0472">Membrane</keyword>
<feature type="transmembrane region" description="Helical" evidence="7">
    <location>
        <begin position="21"/>
        <end position="41"/>
    </location>
</feature>
<organism evidence="9 10">
    <name type="scientific">Blastochloris tepida</name>
    <dbReference type="NCBI Taxonomy" id="2233851"/>
    <lineage>
        <taxon>Bacteria</taxon>
        <taxon>Pseudomonadati</taxon>
        <taxon>Pseudomonadota</taxon>
        <taxon>Alphaproteobacteria</taxon>
        <taxon>Hyphomicrobiales</taxon>
        <taxon>Blastochloridaceae</taxon>
        <taxon>Blastochloris</taxon>
    </lineage>
</organism>
<evidence type="ECO:0000256" key="3">
    <source>
        <dbReference type="ARBA" id="ARBA00022723"/>
    </source>
</evidence>
<dbReference type="KEGG" id="blag:BLTE_10930"/>
<dbReference type="AlphaFoldDB" id="A0A348FYM5"/>
<evidence type="ECO:0000259" key="8">
    <source>
        <dbReference type="PROSITE" id="PS51373"/>
    </source>
</evidence>